<keyword evidence="1" id="KW-0472">Membrane</keyword>
<dbReference type="STRING" id="1797471.A3A71_01900"/>
<sequence length="91" mass="9812">MGNRFMDRVETFVGIGLLLLVILGFILLLVTNLPTSSDVEARAKLLKPVPSEIFDGSSEINQKIRRLTVPSGVPVEVSGGSLGKTDVFKGR</sequence>
<feature type="transmembrane region" description="Helical" evidence="1">
    <location>
        <begin position="12"/>
        <end position="30"/>
    </location>
</feature>
<protein>
    <submittedName>
        <fullName evidence="2">Uncharacterized protein</fullName>
    </submittedName>
</protein>
<name>A0A1F5EBW0_9BACT</name>
<dbReference type="Proteomes" id="UP000177481">
    <property type="component" value="Unassembled WGS sequence"/>
</dbReference>
<evidence type="ECO:0000313" key="2">
    <source>
        <dbReference type="EMBL" id="OGD64780.1"/>
    </source>
</evidence>
<proteinExistence type="predicted"/>
<evidence type="ECO:0000256" key="1">
    <source>
        <dbReference type="SAM" id="Phobius"/>
    </source>
</evidence>
<keyword evidence="1" id="KW-0812">Transmembrane</keyword>
<comment type="caution">
    <text evidence="2">The sequence shown here is derived from an EMBL/GenBank/DDBJ whole genome shotgun (WGS) entry which is preliminary data.</text>
</comment>
<dbReference type="AlphaFoldDB" id="A0A1F5EBW0"/>
<gene>
    <name evidence="2" type="ORF">A3A71_01900</name>
</gene>
<evidence type="ECO:0000313" key="3">
    <source>
        <dbReference type="Proteomes" id="UP000177481"/>
    </source>
</evidence>
<dbReference type="EMBL" id="MEZX01000002">
    <property type="protein sequence ID" value="OGD64780.1"/>
    <property type="molecule type" value="Genomic_DNA"/>
</dbReference>
<keyword evidence="1" id="KW-1133">Transmembrane helix</keyword>
<organism evidence="2 3">
    <name type="scientific">Candidatus Berkelbacteria bacterium RIFCSPLOWO2_01_FULL_50_28</name>
    <dbReference type="NCBI Taxonomy" id="1797471"/>
    <lineage>
        <taxon>Bacteria</taxon>
        <taxon>Candidatus Berkelbacteria</taxon>
    </lineage>
</organism>
<accession>A0A1F5EBW0</accession>
<reference evidence="2 3" key="1">
    <citation type="journal article" date="2016" name="Nat. Commun.">
        <title>Thousands of microbial genomes shed light on interconnected biogeochemical processes in an aquifer system.</title>
        <authorList>
            <person name="Anantharaman K."/>
            <person name="Brown C.T."/>
            <person name="Hug L.A."/>
            <person name="Sharon I."/>
            <person name="Castelle C.J."/>
            <person name="Probst A.J."/>
            <person name="Thomas B.C."/>
            <person name="Singh A."/>
            <person name="Wilkins M.J."/>
            <person name="Karaoz U."/>
            <person name="Brodie E.L."/>
            <person name="Williams K.H."/>
            <person name="Hubbard S.S."/>
            <person name="Banfield J.F."/>
        </authorList>
    </citation>
    <scope>NUCLEOTIDE SEQUENCE [LARGE SCALE GENOMIC DNA]</scope>
</reference>